<protein>
    <recommendedName>
        <fullName evidence="3 6">Glutaminase</fullName>
        <ecNumber evidence="3 6">3.5.1.2</ecNumber>
    </recommendedName>
</protein>
<name>A0A098TMM9_9CYAN</name>
<accession>A0A098TMM9</accession>
<evidence type="ECO:0000313" key="8">
    <source>
        <dbReference type="Proteomes" id="UP000030170"/>
    </source>
</evidence>
<dbReference type="RefSeq" id="WP_036531987.1">
    <property type="nucleotide sequence ID" value="NZ_JJML01000015.1"/>
</dbReference>
<dbReference type="PANTHER" id="PTHR12544:SF29">
    <property type="entry name" value="GLUTAMINASE"/>
    <property type="match status" value="1"/>
</dbReference>
<gene>
    <name evidence="6" type="primary">glsA</name>
    <name evidence="7" type="ORF">DO97_01920</name>
</gene>
<comment type="similarity">
    <text evidence="1 6">Belongs to the glutaminase family.</text>
</comment>
<dbReference type="HAMAP" id="MF_00313">
    <property type="entry name" value="Glutaminase"/>
    <property type="match status" value="1"/>
</dbReference>
<evidence type="ECO:0000256" key="4">
    <source>
        <dbReference type="ARBA" id="ARBA00022801"/>
    </source>
</evidence>
<dbReference type="Pfam" id="PF04960">
    <property type="entry name" value="Glutaminase"/>
    <property type="match status" value="1"/>
</dbReference>
<comment type="catalytic activity">
    <reaction evidence="5 6">
        <text>L-glutamine + H2O = L-glutamate + NH4(+)</text>
        <dbReference type="Rhea" id="RHEA:15889"/>
        <dbReference type="ChEBI" id="CHEBI:15377"/>
        <dbReference type="ChEBI" id="CHEBI:28938"/>
        <dbReference type="ChEBI" id="CHEBI:29985"/>
        <dbReference type="ChEBI" id="CHEBI:58359"/>
        <dbReference type="EC" id="3.5.1.2"/>
    </reaction>
</comment>
<reference evidence="7 8" key="1">
    <citation type="journal article" date="2014" name="Mol. Ecol.">
        <title>Evolution of Synechococcus.</title>
        <authorList>
            <person name="Dvorak P."/>
            <person name="Casamatta D."/>
            <person name="Hasler P."/>
            <person name="Poulickova A."/>
            <person name="Ondrej V."/>
            <person name="Sanges R."/>
        </authorList>
    </citation>
    <scope>NUCLEOTIDE SEQUENCE [LARGE SCALE GENOMIC DNA]</scope>
    <source>
        <strain evidence="7 8">CAUP A 1101</strain>
    </source>
</reference>
<evidence type="ECO:0000313" key="7">
    <source>
        <dbReference type="EMBL" id="KGF73117.1"/>
    </source>
</evidence>
<dbReference type="EC" id="3.5.1.2" evidence="3 6"/>
<feature type="binding site" evidence="6">
    <location>
        <position position="260"/>
    </location>
    <ligand>
        <name>substrate</name>
    </ligand>
</feature>
<keyword evidence="6" id="KW-0007">Acetylation</keyword>
<feature type="binding site" evidence="6">
    <location>
        <position position="174"/>
    </location>
    <ligand>
        <name>substrate</name>
    </ligand>
</feature>
<keyword evidence="8" id="KW-1185">Reference proteome</keyword>
<comment type="caution">
    <text evidence="7">The sequence shown here is derived from an EMBL/GenBank/DDBJ whole genome shotgun (WGS) entry which is preliminary data.</text>
</comment>
<dbReference type="InterPro" id="IPR015868">
    <property type="entry name" value="Glutaminase"/>
</dbReference>
<dbReference type="GO" id="GO:0006543">
    <property type="term" value="P:L-glutamine catabolic process"/>
    <property type="evidence" value="ECO:0007669"/>
    <property type="project" value="TreeGrafter"/>
</dbReference>
<dbReference type="AlphaFoldDB" id="A0A098TMM9"/>
<feature type="binding site" evidence="6">
    <location>
        <position position="122"/>
    </location>
    <ligand>
        <name>substrate</name>
    </ligand>
</feature>
<evidence type="ECO:0000256" key="3">
    <source>
        <dbReference type="ARBA" id="ARBA00012918"/>
    </source>
</evidence>
<comment type="subunit">
    <text evidence="2 6">Homotetramer.</text>
</comment>
<evidence type="ECO:0000256" key="5">
    <source>
        <dbReference type="ARBA" id="ARBA00049534"/>
    </source>
</evidence>
<dbReference type="EMBL" id="JJML01000015">
    <property type="protein sequence ID" value="KGF73117.1"/>
    <property type="molecule type" value="Genomic_DNA"/>
</dbReference>
<dbReference type="Proteomes" id="UP000030170">
    <property type="component" value="Unassembled WGS sequence"/>
</dbReference>
<dbReference type="OrthoDB" id="9788822at2"/>
<evidence type="ECO:0000256" key="6">
    <source>
        <dbReference type="HAMAP-Rule" id="MF_00313"/>
    </source>
</evidence>
<dbReference type="Gene3D" id="3.40.710.10">
    <property type="entry name" value="DD-peptidase/beta-lactamase superfamily"/>
    <property type="match status" value="1"/>
</dbReference>
<dbReference type="InterPro" id="IPR012338">
    <property type="entry name" value="Beta-lactam/transpept-like"/>
</dbReference>
<evidence type="ECO:0000256" key="2">
    <source>
        <dbReference type="ARBA" id="ARBA00011881"/>
    </source>
</evidence>
<dbReference type="STRING" id="1497020.DO97_01920"/>
<proteinExistence type="inferred from homology"/>
<organism evidence="7 8">
    <name type="scientific">Neosynechococcus sphagnicola sy1</name>
    <dbReference type="NCBI Taxonomy" id="1497020"/>
    <lineage>
        <taxon>Bacteria</taxon>
        <taxon>Bacillati</taxon>
        <taxon>Cyanobacteriota</taxon>
        <taxon>Cyanophyceae</taxon>
        <taxon>Neosynechococcales</taxon>
        <taxon>Neosynechococcaceae</taxon>
        <taxon>Neosynechococcus</taxon>
    </lineage>
</organism>
<feature type="binding site" evidence="6">
    <location>
        <position position="197"/>
    </location>
    <ligand>
        <name>substrate</name>
    </ligand>
</feature>
<feature type="binding site" evidence="6">
    <location>
        <position position="242"/>
    </location>
    <ligand>
        <name>substrate</name>
    </ligand>
</feature>
<sequence length="307" mass="32803">MIPATQLSTLTQTQLESWVARAQTHTSQGTLPTYIPRLAEADPDVIAVQIQTDEGMVWTAGEISQRFTLMSVIKPFVLLFLLEQLGETVVLQQVGTKPSDHPFHSLVQLQADQGWPRNPMINSGAIALVSLLPGIDATSRCDRLRQWLNRQAGCNLQVDGAMLASVASMENLQNQALANYLQLSERIPSAEEALEAYNWVCCLAGTVADLAQLGLLLAGAAGNILPRSRRAVNALMLSCGLYQTSDVFAMQVGLPTKSGVSGSLLSIVPGAGAIACYSPALNPEGHSLAGLWLVEQLSQALNLGIFG</sequence>
<dbReference type="SUPFAM" id="SSF56601">
    <property type="entry name" value="beta-lactamase/transpeptidase-like"/>
    <property type="match status" value="1"/>
</dbReference>
<dbReference type="GO" id="GO:0006537">
    <property type="term" value="P:glutamate biosynthetic process"/>
    <property type="evidence" value="ECO:0007669"/>
    <property type="project" value="TreeGrafter"/>
</dbReference>
<keyword evidence="4 6" id="KW-0378">Hydrolase</keyword>
<dbReference type="PANTHER" id="PTHR12544">
    <property type="entry name" value="GLUTAMINASE"/>
    <property type="match status" value="1"/>
</dbReference>
<feature type="binding site" evidence="6">
    <location>
        <position position="71"/>
    </location>
    <ligand>
        <name>substrate</name>
    </ligand>
</feature>
<evidence type="ECO:0000256" key="1">
    <source>
        <dbReference type="ARBA" id="ARBA00011076"/>
    </source>
</evidence>
<dbReference type="GO" id="GO:0004359">
    <property type="term" value="F:glutaminase activity"/>
    <property type="evidence" value="ECO:0007669"/>
    <property type="project" value="UniProtKB-UniRule"/>
</dbReference>
<comment type="caution">
    <text evidence="6">Lacks conserved residue(s) required for the propagation of feature annotation.</text>
</comment>